<dbReference type="Gramene" id="Kaladp0020s0106.4.v1.1">
    <property type="protein sequence ID" value="Kaladp0020s0106.4.v1.1.CDS.1"/>
    <property type="gene ID" value="Kaladp0020s0106.v1.1"/>
</dbReference>
<feature type="repeat" description="PPR" evidence="3">
    <location>
        <begin position="468"/>
        <end position="502"/>
    </location>
</feature>
<dbReference type="AlphaFoldDB" id="A0A7N0T3I8"/>
<feature type="repeat" description="PPR" evidence="3">
    <location>
        <begin position="573"/>
        <end position="607"/>
    </location>
</feature>
<feature type="repeat" description="PPR" evidence="3">
    <location>
        <begin position="289"/>
        <end position="323"/>
    </location>
</feature>
<feature type="repeat" description="PPR" evidence="3">
    <location>
        <begin position="675"/>
        <end position="709"/>
    </location>
</feature>
<name>A0A7N0T3I8_KALFE</name>
<dbReference type="Gramene" id="Kaladp0020s0106.3.v1.1">
    <property type="protein sequence ID" value="Kaladp0020s0106.3.v1.1.CDS.1"/>
    <property type="gene ID" value="Kaladp0020s0106.v1.1"/>
</dbReference>
<dbReference type="NCBIfam" id="TIGR00756">
    <property type="entry name" value="PPR"/>
    <property type="match status" value="11"/>
</dbReference>
<dbReference type="EnsemblPlants" id="Kaladp0020s0106.5.v1.1">
    <property type="protein sequence ID" value="Kaladp0020s0106.5.v1.1.CDS.1"/>
    <property type="gene ID" value="Kaladp0020s0106.v1.1"/>
</dbReference>
<keyword evidence="5" id="KW-1185">Reference proteome</keyword>
<evidence type="ECO:0008006" key="6">
    <source>
        <dbReference type="Google" id="ProtNLM"/>
    </source>
</evidence>
<sequence>MKLDGVRAATFGAFVIPKTLNGQFCPLRRFCTGLPRSPASTLSEVIQHLQPTESDWDSEKLRGLIFADANPSSSSQIFNIAHRLGSSRKAWTFFQWIRANTENAQFVSRAFQAAAEVAGEEPNSSDVLVQLHGFLKESNLKLSASAVAVLGRSLKRAGMVDELCNVYSEIDPSLRSSQLCNHVIDGLLAGGRMSDARKMLDEMLKPDAEAVPNQYTADMVFGWALRSEDFWKHFVGSEIICLVKEFGRHGVFLNSFKLTKLIGKLCRSGKILVARDVLREVIEMGGCVEAAPCNTLLAAMDRKGMVREVNALMCVMKERGVQPNVVTFGIIINHLCKARRVDQALEVFDKLKNSGDNDVKVSVKPDVIIYNTLIDGLCKVGRVDDGCSLMNEMKCVPTTSTFNCLIDGFCKAGEIDRGLELFERMRVDGVSPNVITLNTLVDGLCRHERIGAAMEIFHEMQRTGLKADAVTYTTLITSFCNVGNVEAARELFDRMIDSGCKPDAIVYQAYLSGLTLCGKMAEASSVAAKMKEAGFSLDLASYNVLIGGFCRRKKIDEAYETLKEMERAGVKPDSVTYNTLISCFSKLGDFETAGIIMSRMSQEGLVPNVVTYGAVIHAFCESDRLDEAVKIFERMRVPPNTVIYNILIDGHCKTGNIETAASLMNEMRAGNLRPTTNTYNSLFKAFMEEQRLDKALNLMDQMIEDGCNPDLVTMKILSDWLSCAGESDRLRRFVQAFAVPASTG</sequence>
<dbReference type="Proteomes" id="UP000594263">
    <property type="component" value="Unplaced"/>
</dbReference>
<feature type="repeat" description="PPR" evidence="3">
    <location>
        <begin position="538"/>
        <end position="572"/>
    </location>
</feature>
<proteinExistence type="inferred from homology"/>
<keyword evidence="2" id="KW-0677">Repeat</keyword>
<dbReference type="Gene3D" id="1.25.40.10">
    <property type="entry name" value="Tetratricopeptide repeat domain"/>
    <property type="match status" value="6"/>
</dbReference>
<reference evidence="4" key="1">
    <citation type="submission" date="2021-01" db="UniProtKB">
        <authorList>
            <consortium name="EnsemblPlants"/>
        </authorList>
    </citation>
    <scope>IDENTIFICATION</scope>
</reference>
<feature type="repeat" description="PPR" evidence="3">
    <location>
        <begin position="433"/>
        <end position="467"/>
    </location>
</feature>
<dbReference type="EnsemblPlants" id="Kaladp0020s0106.4.v1.1">
    <property type="protein sequence ID" value="Kaladp0020s0106.4.v1.1.CDS.1"/>
    <property type="gene ID" value="Kaladp0020s0106.v1.1"/>
</dbReference>
<feature type="repeat" description="PPR" evidence="3">
    <location>
        <begin position="503"/>
        <end position="537"/>
    </location>
</feature>
<dbReference type="Pfam" id="PF01535">
    <property type="entry name" value="PPR"/>
    <property type="match status" value="1"/>
</dbReference>
<feature type="repeat" description="PPR" evidence="3">
    <location>
        <begin position="608"/>
        <end position="638"/>
    </location>
</feature>
<evidence type="ECO:0000256" key="1">
    <source>
        <dbReference type="ARBA" id="ARBA00007626"/>
    </source>
</evidence>
<dbReference type="Gramene" id="Kaladp0020s0106.5.v1.1">
    <property type="protein sequence ID" value="Kaladp0020s0106.5.v1.1.CDS.1"/>
    <property type="gene ID" value="Kaladp0020s0106.v1.1"/>
</dbReference>
<dbReference type="Pfam" id="PF13041">
    <property type="entry name" value="PPR_2"/>
    <property type="match status" value="3"/>
</dbReference>
<evidence type="ECO:0000256" key="2">
    <source>
        <dbReference type="ARBA" id="ARBA00022737"/>
    </source>
</evidence>
<dbReference type="InterPro" id="IPR050872">
    <property type="entry name" value="PPR_P_subfamily"/>
</dbReference>
<comment type="similarity">
    <text evidence="1">Belongs to the PPR family. P subfamily.</text>
</comment>
<dbReference type="EnsemblPlants" id="Kaladp0020s0106.2.v1.1">
    <property type="protein sequence ID" value="Kaladp0020s0106.2.v1.1.CDS.1"/>
    <property type="gene ID" value="Kaladp0020s0106.v1.1"/>
</dbReference>
<protein>
    <recommendedName>
        <fullName evidence="6">Pentatricopeptide repeat-containing protein</fullName>
    </recommendedName>
</protein>
<dbReference type="PANTHER" id="PTHR46128:SF211">
    <property type="entry name" value="PENTACOTRIPEPTIDE-REPEAT REGION OF PRORP DOMAIN-CONTAINING PROTEIN"/>
    <property type="match status" value="1"/>
</dbReference>
<dbReference type="OMA" id="IHAYCLN"/>
<dbReference type="EnsemblPlants" id="Kaladp0020s0106.1.v1.1">
    <property type="protein sequence ID" value="Kaladp0020s0106.1.v1.1.CDS.1"/>
    <property type="gene ID" value="Kaladp0020s0106.v1.1"/>
</dbReference>
<dbReference type="Gramene" id="Kaladp0020s0106.2.v1.1">
    <property type="protein sequence ID" value="Kaladp0020s0106.2.v1.1.CDS.1"/>
    <property type="gene ID" value="Kaladp0020s0106.v1.1"/>
</dbReference>
<dbReference type="EnsemblPlants" id="Kaladp0020s0106.3.v1.1">
    <property type="protein sequence ID" value="Kaladp0020s0106.3.v1.1.CDS.1"/>
    <property type="gene ID" value="Kaladp0020s0106.v1.1"/>
</dbReference>
<dbReference type="PANTHER" id="PTHR46128">
    <property type="entry name" value="MITOCHONDRIAL GROUP I INTRON SPLICING FACTOR CCM1"/>
    <property type="match status" value="1"/>
</dbReference>
<dbReference type="PROSITE" id="PS51375">
    <property type="entry name" value="PPR"/>
    <property type="match status" value="12"/>
</dbReference>
<feature type="repeat" description="PPR" evidence="3">
    <location>
        <begin position="398"/>
        <end position="432"/>
    </location>
</feature>
<evidence type="ECO:0000313" key="5">
    <source>
        <dbReference type="Proteomes" id="UP000594263"/>
    </source>
</evidence>
<organism evidence="4 5">
    <name type="scientific">Kalanchoe fedtschenkoi</name>
    <name type="common">Lavender scallops</name>
    <name type="synonym">South American air plant</name>
    <dbReference type="NCBI Taxonomy" id="63787"/>
    <lineage>
        <taxon>Eukaryota</taxon>
        <taxon>Viridiplantae</taxon>
        <taxon>Streptophyta</taxon>
        <taxon>Embryophyta</taxon>
        <taxon>Tracheophyta</taxon>
        <taxon>Spermatophyta</taxon>
        <taxon>Magnoliopsida</taxon>
        <taxon>eudicotyledons</taxon>
        <taxon>Gunneridae</taxon>
        <taxon>Pentapetalae</taxon>
        <taxon>Saxifragales</taxon>
        <taxon>Crassulaceae</taxon>
        <taxon>Kalanchoe</taxon>
    </lineage>
</organism>
<dbReference type="Pfam" id="PF12854">
    <property type="entry name" value="PPR_1"/>
    <property type="match status" value="4"/>
</dbReference>
<accession>A0A7N0T3I8</accession>
<feature type="repeat" description="PPR" evidence="3">
    <location>
        <begin position="324"/>
        <end position="358"/>
    </location>
</feature>
<evidence type="ECO:0000256" key="3">
    <source>
        <dbReference type="PROSITE-ProRule" id="PRU00708"/>
    </source>
</evidence>
<feature type="repeat" description="PPR" evidence="3">
    <location>
        <begin position="366"/>
        <end position="396"/>
    </location>
</feature>
<dbReference type="Gramene" id="Kaladp0020s0106.1.v1.1">
    <property type="protein sequence ID" value="Kaladp0020s0106.1.v1.1.CDS.1"/>
    <property type="gene ID" value="Kaladp0020s0106.v1.1"/>
</dbReference>
<feature type="repeat" description="PPR" evidence="3">
    <location>
        <begin position="640"/>
        <end position="674"/>
    </location>
</feature>
<dbReference type="InterPro" id="IPR002885">
    <property type="entry name" value="PPR_rpt"/>
</dbReference>
<dbReference type="InterPro" id="IPR011990">
    <property type="entry name" value="TPR-like_helical_dom_sf"/>
</dbReference>
<evidence type="ECO:0000313" key="4">
    <source>
        <dbReference type="EnsemblPlants" id="Kaladp0020s0106.5.v1.1.CDS.1"/>
    </source>
</evidence>